<protein>
    <recommendedName>
        <fullName evidence="6">Pentatricopeptide repeat-containing protein</fullName>
    </recommendedName>
</protein>
<evidence type="ECO:0000256" key="2">
    <source>
        <dbReference type="ARBA" id="ARBA00022737"/>
    </source>
</evidence>
<dbReference type="Proteomes" id="UP000886520">
    <property type="component" value="Chromosome 11"/>
</dbReference>
<feature type="repeat" description="PPR" evidence="3">
    <location>
        <begin position="560"/>
        <end position="594"/>
    </location>
</feature>
<dbReference type="PANTHER" id="PTHR47447:SF21">
    <property type="entry name" value="PENTACOTRIPEPTIDE-REPEAT REGION OF PRORP DOMAIN-CONTAINING PROTEIN"/>
    <property type="match status" value="1"/>
</dbReference>
<dbReference type="InterPro" id="IPR002885">
    <property type="entry name" value="PPR_rpt"/>
</dbReference>
<keyword evidence="2" id="KW-0677">Repeat</keyword>
<dbReference type="OrthoDB" id="185373at2759"/>
<evidence type="ECO:0000256" key="1">
    <source>
        <dbReference type="ARBA" id="ARBA00007626"/>
    </source>
</evidence>
<comment type="caution">
    <text evidence="4">The sequence shown here is derived from an EMBL/GenBank/DDBJ whole genome shotgun (WGS) entry which is preliminary data.</text>
</comment>
<feature type="repeat" description="PPR" evidence="3">
    <location>
        <begin position="595"/>
        <end position="629"/>
    </location>
</feature>
<gene>
    <name evidence="4" type="ORF">GOP47_0011969</name>
</gene>
<name>A0A9D4UTV6_ADICA</name>
<dbReference type="Pfam" id="PF13041">
    <property type="entry name" value="PPR_2"/>
    <property type="match status" value="2"/>
</dbReference>
<evidence type="ECO:0000256" key="3">
    <source>
        <dbReference type="PROSITE-ProRule" id="PRU00708"/>
    </source>
</evidence>
<evidence type="ECO:0000313" key="5">
    <source>
        <dbReference type="Proteomes" id="UP000886520"/>
    </source>
</evidence>
<accession>A0A9D4UTV6</accession>
<feature type="repeat" description="PPR" evidence="3">
    <location>
        <begin position="241"/>
        <end position="275"/>
    </location>
</feature>
<dbReference type="Pfam" id="PF01535">
    <property type="entry name" value="PPR"/>
    <property type="match status" value="2"/>
</dbReference>
<organism evidence="4 5">
    <name type="scientific">Adiantum capillus-veneris</name>
    <name type="common">Maidenhair fern</name>
    <dbReference type="NCBI Taxonomy" id="13818"/>
    <lineage>
        <taxon>Eukaryota</taxon>
        <taxon>Viridiplantae</taxon>
        <taxon>Streptophyta</taxon>
        <taxon>Embryophyta</taxon>
        <taxon>Tracheophyta</taxon>
        <taxon>Polypodiopsida</taxon>
        <taxon>Polypodiidae</taxon>
        <taxon>Polypodiales</taxon>
        <taxon>Pteridineae</taxon>
        <taxon>Pteridaceae</taxon>
        <taxon>Vittarioideae</taxon>
        <taxon>Adiantum</taxon>
    </lineage>
</organism>
<dbReference type="Gene3D" id="1.25.40.10">
    <property type="entry name" value="Tetratricopeptide repeat domain"/>
    <property type="match status" value="4"/>
</dbReference>
<dbReference type="NCBIfam" id="TIGR00756">
    <property type="entry name" value="PPR"/>
    <property type="match status" value="5"/>
</dbReference>
<reference evidence="4" key="1">
    <citation type="submission" date="2021-01" db="EMBL/GenBank/DDBJ databases">
        <title>Adiantum capillus-veneris genome.</title>
        <authorList>
            <person name="Fang Y."/>
            <person name="Liao Q."/>
        </authorList>
    </citation>
    <scope>NUCLEOTIDE SEQUENCE</scope>
    <source>
        <strain evidence="4">H3</strain>
        <tissue evidence="4">Leaf</tissue>
    </source>
</reference>
<dbReference type="EMBL" id="JABFUD020000011">
    <property type="protein sequence ID" value="KAI5073956.1"/>
    <property type="molecule type" value="Genomic_DNA"/>
</dbReference>
<evidence type="ECO:0008006" key="6">
    <source>
        <dbReference type="Google" id="ProtNLM"/>
    </source>
</evidence>
<proteinExistence type="inferred from homology"/>
<feature type="repeat" description="PPR" evidence="3">
    <location>
        <begin position="171"/>
        <end position="205"/>
    </location>
</feature>
<dbReference type="PANTHER" id="PTHR47447">
    <property type="entry name" value="OS03G0856100 PROTEIN"/>
    <property type="match status" value="1"/>
</dbReference>
<comment type="similarity">
    <text evidence="1">Belongs to the PPR family. P subfamily.</text>
</comment>
<dbReference type="Pfam" id="PF13812">
    <property type="entry name" value="PPR_3"/>
    <property type="match status" value="1"/>
</dbReference>
<feature type="repeat" description="PPR" evidence="3">
    <location>
        <begin position="525"/>
        <end position="559"/>
    </location>
</feature>
<dbReference type="InterPro" id="IPR011990">
    <property type="entry name" value="TPR-like_helical_dom_sf"/>
</dbReference>
<dbReference type="PROSITE" id="PS51375">
    <property type="entry name" value="PPR"/>
    <property type="match status" value="6"/>
</dbReference>
<feature type="repeat" description="PPR" evidence="3">
    <location>
        <begin position="276"/>
        <end position="310"/>
    </location>
</feature>
<keyword evidence="5" id="KW-1185">Reference proteome</keyword>
<sequence>MQRVISKLPCTKYIRLTVPIKQVNLPLDSFAIGRFLCDEASVQDNPASSESLPPASPRSRGKHSISAFLRNVLDGYKLITLLNERPWNEDTLHAVQSSIATVSSYVLSQVIKLCVDLDTALEFYKWSTAEYGGECIDFHVYVALINRLGLAGRIEEMEAMAIECESKGMATVATFTVQLAAYKLANNVDGALRTWKRMEKFGIRPNLVSFTTMMHAFATWKMYDEAADLYLFAVCERIHPNVRMLTTIINHLALAGKMDSAREVFNDMSTMKAKPNATTYVTLMKGYAKIGDIHALVNLIQEFKDMGFRPHRDVLRGLFEEMVDEERKEDALKVMREVWPELSSQDLEGLILYYRGVAKKDGFNEHNDAYCNPADISDDDEGFENLPSHPISLWNFTGFVRCICPWTAASAAALDHAKIKWDDLLVFEIMKRFKNVDSGWKFFNWVEGQQGFTHDKFTYTSMIRLLLQDGNFAVVKQLLLEAQSKQLGLPLRTYTKVIIISSLRREADVALDVFGLLESANLKPDRSCYESLIHALHKCGRFWRAATVFAEMRKAGFEPTAAAYNFVVAGFAEAGQMKYAKAYYSKMRASGFEPSSRLLGSFISGFYKIGRLDRAEKVFQQMRRDNMEPPAAVYDIMASVFRRAGKEVELRQVERLRESVPPLRLALKNRAFDNYLKFHQIFKERLAQCDDDDQLYATG</sequence>
<evidence type="ECO:0000313" key="4">
    <source>
        <dbReference type="EMBL" id="KAI5073956.1"/>
    </source>
</evidence>
<dbReference type="AlphaFoldDB" id="A0A9D4UTV6"/>